<keyword evidence="3" id="KW-1185">Reference proteome</keyword>
<reference evidence="2" key="1">
    <citation type="submission" date="2020-08" db="EMBL/GenBank/DDBJ databases">
        <title>Multicomponent nature underlies the extraordinary mechanical properties of spider dragline silk.</title>
        <authorList>
            <person name="Kono N."/>
            <person name="Nakamura H."/>
            <person name="Mori M."/>
            <person name="Yoshida Y."/>
            <person name="Ohtoshi R."/>
            <person name="Malay A.D."/>
            <person name="Moran D.A.P."/>
            <person name="Tomita M."/>
            <person name="Numata K."/>
            <person name="Arakawa K."/>
        </authorList>
    </citation>
    <scope>NUCLEOTIDE SEQUENCE</scope>
</reference>
<keyword evidence="1" id="KW-0472">Membrane</keyword>
<keyword evidence="1" id="KW-1133">Transmembrane helix</keyword>
<dbReference type="Proteomes" id="UP000887013">
    <property type="component" value="Unassembled WGS sequence"/>
</dbReference>
<dbReference type="AlphaFoldDB" id="A0A8X6QZD6"/>
<evidence type="ECO:0000313" key="3">
    <source>
        <dbReference type="Proteomes" id="UP000887013"/>
    </source>
</evidence>
<sequence>MNLAVVRVKEVKIGRENDYNIIETLSHSLQVIGLGQHLEGFNLTGLFFLIMVVAFCMEWCFSFTPNVLIGQSKKTSATY</sequence>
<organism evidence="2 3">
    <name type="scientific">Nephila pilipes</name>
    <name type="common">Giant wood spider</name>
    <name type="synonym">Nephila maculata</name>
    <dbReference type="NCBI Taxonomy" id="299642"/>
    <lineage>
        <taxon>Eukaryota</taxon>
        <taxon>Metazoa</taxon>
        <taxon>Ecdysozoa</taxon>
        <taxon>Arthropoda</taxon>
        <taxon>Chelicerata</taxon>
        <taxon>Arachnida</taxon>
        <taxon>Araneae</taxon>
        <taxon>Araneomorphae</taxon>
        <taxon>Entelegynae</taxon>
        <taxon>Araneoidea</taxon>
        <taxon>Nephilidae</taxon>
        <taxon>Nephila</taxon>
    </lineage>
</organism>
<gene>
    <name evidence="2" type="ORF">NPIL_287751</name>
</gene>
<proteinExistence type="predicted"/>
<feature type="transmembrane region" description="Helical" evidence="1">
    <location>
        <begin position="46"/>
        <end position="69"/>
    </location>
</feature>
<dbReference type="EMBL" id="BMAW01040595">
    <property type="protein sequence ID" value="GFU60215.1"/>
    <property type="molecule type" value="Genomic_DNA"/>
</dbReference>
<protein>
    <submittedName>
        <fullName evidence="2">Uncharacterized protein</fullName>
    </submittedName>
</protein>
<evidence type="ECO:0000256" key="1">
    <source>
        <dbReference type="SAM" id="Phobius"/>
    </source>
</evidence>
<comment type="caution">
    <text evidence="2">The sequence shown here is derived from an EMBL/GenBank/DDBJ whole genome shotgun (WGS) entry which is preliminary data.</text>
</comment>
<keyword evidence="1" id="KW-0812">Transmembrane</keyword>
<evidence type="ECO:0000313" key="2">
    <source>
        <dbReference type="EMBL" id="GFU60215.1"/>
    </source>
</evidence>
<accession>A0A8X6QZD6</accession>
<name>A0A8X6QZD6_NEPPI</name>